<proteinExistence type="inferred from homology"/>
<dbReference type="Pfam" id="PF13515">
    <property type="entry name" value="FUSC_2"/>
    <property type="match status" value="1"/>
</dbReference>
<feature type="transmembrane region" description="Helical" evidence="7">
    <location>
        <begin position="459"/>
        <end position="480"/>
    </location>
</feature>
<comment type="similarity">
    <text evidence="6">Belongs to the YccS/YhfK family.</text>
</comment>
<evidence type="ECO:0000256" key="6">
    <source>
        <dbReference type="ARBA" id="ARBA00043993"/>
    </source>
</evidence>
<evidence type="ECO:0000256" key="3">
    <source>
        <dbReference type="ARBA" id="ARBA00022692"/>
    </source>
</evidence>
<dbReference type="PANTHER" id="PTHR30509">
    <property type="entry name" value="P-HYDROXYBENZOIC ACID EFFLUX PUMP SUBUNIT-RELATED"/>
    <property type="match status" value="1"/>
</dbReference>
<dbReference type="OrthoDB" id="1891713at2"/>
<evidence type="ECO:0000256" key="5">
    <source>
        <dbReference type="ARBA" id="ARBA00023136"/>
    </source>
</evidence>
<evidence type="ECO:0000256" key="1">
    <source>
        <dbReference type="ARBA" id="ARBA00004651"/>
    </source>
</evidence>
<accession>L1Q3L7</accession>
<feature type="transmembrane region" description="Helical" evidence="7">
    <location>
        <begin position="65"/>
        <end position="84"/>
    </location>
</feature>
<evidence type="ECO:0000256" key="4">
    <source>
        <dbReference type="ARBA" id="ARBA00022989"/>
    </source>
</evidence>
<dbReference type="InterPro" id="IPR049453">
    <property type="entry name" value="Memb_transporter_dom"/>
</dbReference>
<dbReference type="GO" id="GO:0005886">
    <property type="term" value="C:plasma membrane"/>
    <property type="evidence" value="ECO:0007669"/>
    <property type="project" value="UniProtKB-SubCell"/>
</dbReference>
<keyword evidence="4 7" id="KW-1133">Transmembrane helix</keyword>
<dbReference type="PANTHER" id="PTHR30509:SF9">
    <property type="entry name" value="MULTIDRUG RESISTANCE PROTEIN MDTO"/>
    <property type="match status" value="1"/>
</dbReference>
<dbReference type="eggNOG" id="COG1289">
    <property type="taxonomic scope" value="Bacteria"/>
</dbReference>
<dbReference type="AlphaFoldDB" id="L1Q3L7"/>
<dbReference type="RefSeq" id="WP_005215857.1">
    <property type="nucleotide sequence ID" value="NZ_KB291706.1"/>
</dbReference>
<feature type="transmembrane region" description="Helical" evidence="7">
    <location>
        <begin position="133"/>
        <end position="153"/>
    </location>
</feature>
<feature type="domain" description="Integral membrane bound transporter" evidence="8">
    <location>
        <begin position="359"/>
        <end position="479"/>
    </location>
</feature>
<keyword evidence="2" id="KW-1003">Cell membrane</keyword>
<keyword evidence="3 7" id="KW-0812">Transmembrane</keyword>
<organism evidence="9 10">
    <name type="scientific">Clostridium celatum DSM 1785</name>
    <dbReference type="NCBI Taxonomy" id="545697"/>
    <lineage>
        <taxon>Bacteria</taxon>
        <taxon>Bacillati</taxon>
        <taxon>Bacillota</taxon>
        <taxon>Clostridia</taxon>
        <taxon>Eubacteriales</taxon>
        <taxon>Clostridiaceae</taxon>
        <taxon>Clostridium</taxon>
    </lineage>
</organism>
<evidence type="ECO:0000313" key="9">
    <source>
        <dbReference type="EMBL" id="EKY22599.1"/>
    </source>
</evidence>
<name>L1Q3L7_9CLOT</name>
<feature type="transmembrane region" description="Helical" evidence="7">
    <location>
        <begin position="397"/>
        <end position="415"/>
    </location>
</feature>
<dbReference type="STRING" id="545697.HMPREF0216_03190"/>
<keyword evidence="5 7" id="KW-0472">Membrane</keyword>
<feature type="transmembrane region" description="Helical" evidence="7">
    <location>
        <begin position="91"/>
        <end position="113"/>
    </location>
</feature>
<evidence type="ECO:0000256" key="2">
    <source>
        <dbReference type="ARBA" id="ARBA00022475"/>
    </source>
</evidence>
<evidence type="ECO:0000313" key="10">
    <source>
        <dbReference type="Proteomes" id="UP000010420"/>
    </source>
</evidence>
<dbReference type="EMBL" id="AMEZ01000121">
    <property type="protein sequence ID" value="EKY22599.1"/>
    <property type="molecule type" value="Genomic_DNA"/>
</dbReference>
<gene>
    <name evidence="9" type="ORF">HMPREF0216_03190</name>
</gene>
<feature type="transmembrane region" description="Helical" evidence="7">
    <location>
        <begin position="354"/>
        <end position="377"/>
    </location>
</feature>
<evidence type="ECO:0000256" key="7">
    <source>
        <dbReference type="SAM" id="Phobius"/>
    </source>
</evidence>
<comment type="caution">
    <text evidence="9">The sequence shown here is derived from an EMBL/GenBank/DDBJ whole genome shotgun (WGS) entry which is preliminary data.</text>
</comment>
<feature type="transmembrane region" description="Helical" evidence="7">
    <location>
        <begin position="16"/>
        <end position="34"/>
    </location>
</feature>
<reference evidence="9 10" key="1">
    <citation type="submission" date="2012-05" db="EMBL/GenBank/DDBJ databases">
        <authorList>
            <person name="Weinstock G."/>
            <person name="Sodergren E."/>
            <person name="Lobos E.A."/>
            <person name="Fulton L."/>
            <person name="Fulton R."/>
            <person name="Courtney L."/>
            <person name="Fronick C."/>
            <person name="O'Laughlin M."/>
            <person name="Godfrey J."/>
            <person name="Wilson R.M."/>
            <person name="Miner T."/>
            <person name="Farmer C."/>
            <person name="Delehaunty K."/>
            <person name="Cordes M."/>
            <person name="Minx P."/>
            <person name="Tomlinson C."/>
            <person name="Chen J."/>
            <person name="Wollam A."/>
            <person name="Pepin K.H."/>
            <person name="Bhonagiri V."/>
            <person name="Zhang X."/>
            <person name="Suruliraj S."/>
            <person name="Warren W."/>
            <person name="Mitreva M."/>
            <person name="Mardis E.R."/>
            <person name="Wilson R.K."/>
        </authorList>
    </citation>
    <scope>NUCLEOTIDE SEQUENCE [LARGE SCALE GENOMIC DNA]</scope>
    <source>
        <strain evidence="9 10">DSM 1785</strain>
    </source>
</reference>
<dbReference type="Proteomes" id="UP000010420">
    <property type="component" value="Unassembled WGS sequence"/>
</dbReference>
<dbReference type="HOGENOM" id="CLU_029333_0_0_9"/>
<comment type="subcellular location">
    <subcellularLocation>
        <location evidence="1">Cell membrane</location>
        <topology evidence="1">Multi-pass membrane protein</topology>
    </subcellularLocation>
</comment>
<keyword evidence="10" id="KW-1185">Reference proteome</keyword>
<evidence type="ECO:0000259" key="8">
    <source>
        <dbReference type="Pfam" id="PF13515"/>
    </source>
</evidence>
<sequence>MFEKIIRKYNINTRGMVINGSVALIIVVIIAKFLGEKNIMLAIPLALTSAVLGRQNLYVKPVNKMFKFIIIDIIIVICAFIASLNMGSGIIVDLLSIFLIIYMMVSPYDLTFYKPFLMLYIFSQYSKISILELPSRIMVIVIGLVVILVVNYIKKINEKDILGNSIRKSMNLIKEQLENISKESYDNKLEEKCSIIMRGLAYRIYITRYRKYFTTNLGTIQFNLYMNIEYLNLYLKEIQVKFARENINEDYLKNIRLQIDNIIEICSENKVENNEKTIDDTYYEYKYCNKDLDFLQNIIKEIFLNIKRLKNINIKDINKIYKEWERDDFDKTSKVFKEYLRVDSIRFKFAMRMAVVLTIALFSAEVLGFYKIIWAVITVMSVMQPYYEDTIKKTKDRIIGNVVAIIFTGVIINIINTKYFTITILVISTYLLFAFKDYSKISLFAAISSICLSSLSESINILIFYRVIYVIVGLIIVLIANKFIFPYRLKDGLVQLKEKIIRYDNYFIESIKENLVHKNKENRIRDLIVHITLLNEKLYLRNLQCKDKKINEFINLNNNFIVKIGYDMLINDNKNKKEKIDKEIYEMYRKIN</sequence>
<dbReference type="PATRIC" id="fig|545697.3.peg.3123"/>
<protein>
    <recommendedName>
        <fullName evidence="8">Integral membrane bound transporter domain-containing protein</fullName>
    </recommendedName>
</protein>